<dbReference type="GO" id="GO:0016747">
    <property type="term" value="F:acyltransferase activity, transferring groups other than amino-acyl groups"/>
    <property type="evidence" value="ECO:0007669"/>
    <property type="project" value="InterPro"/>
</dbReference>
<dbReference type="STRING" id="1341154.FCR2A7T_17330"/>
<gene>
    <name evidence="2" type="ORF">IP98_00506</name>
</gene>
<accession>V6RYP5</accession>
<dbReference type="InterPro" id="IPR000182">
    <property type="entry name" value="GNAT_dom"/>
</dbReference>
<dbReference type="AlphaFoldDB" id="V6RYP5"/>
<dbReference type="SUPFAM" id="SSF55729">
    <property type="entry name" value="Acyl-CoA N-acyltransferases (Nat)"/>
    <property type="match status" value="1"/>
</dbReference>
<evidence type="ECO:0000313" key="3">
    <source>
        <dbReference type="Proteomes" id="UP000319848"/>
    </source>
</evidence>
<dbReference type="EMBL" id="VLKQ01000002">
    <property type="protein sequence ID" value="TWI14549.1"/>
    <property type="molecule type" value="Genomic_DNA"/>
</dbReference>
<dbReference type="OrthoDB" id="9795199at2"/>
<dbReference type="Pfam" id="PF13302">
    <property type="entry name" value="Acetyltransf_3"/>
    <property type="match status" value="1"/>
</dbReference>
<dbReference type="PANTHER" id="PTHR43610:SF1">
    <property type="entry name" value="N-ACETYLTRANSFERASE DOMAIN-CONTAINING PROTEIN"/>
    <property type="match status" value="1"/>
</dbReference>
<keyword evidence="3" id="KW-1185">Reference proteome</keyword>
<dbReference type="Proteomes" id="UP000319848">
    <property type="component" value="Unassembled WGS sequence"/>
</dbReference>
<name>V6RYP5_9FLAO</name>
<comment type="caution">
    <text evidence="2">The sequence shown here is derived from an EMBL/GenBank/DDBJ whole genome shotgun (WGS) entry which is preliminary data.</text>
</comment>
<proteinExistence type="predicted"/>
<dbReference type="InterPro" id="IPR016181">
    <property type="entry name" value="Acyl_CoA_acyltransferase"/>
</dbReference>
<protein>
    <submittedName>
        <fullName evidence="2">RimJ/RimL family protein N-acetyltransferase</fullName>
    </submittedName>
</protein>
<dbReference type="PROSITE" id="PS51186">
    <property type="entry name" value="GNAT"/>
    <property type="match status" value="1"/>
</dbReference>
<reference evidence="2 3" key="1">
    <citation type="journal article" date="2015" name="Stand. Genomic Sci.">
        <title>Genomic Encyclopedia of Bacterial and Archaeal Type Strains, Phase III: the genomes of soil and plant-associated and newly described type strains.</title>
        <authorList>
            <person name="Whitman W.B."/>
            <person name="Woyke T."/>
            <person name="Klenk H.P."/>
            <person name="Zhou Y."/>
            <person name="Lilburn T.G."/>
            <person name="Beck B.J."/>
            <person name="De Vos P."/>
            <person name="Vandamme P."/>
            <person name="Eisen J.A."/>
            <person name="Garrity G."/>
            <person name="Hugenholtz P."/>
            <person name="Kyrpides N.C."/>
        </authorList>
    </citation>
    <scope>NUCLEOTIDE SEQUENCE [LARGE SCALE GENOMIC DNA]</scope>
    <source>
        <strain evidence="2 3">CGMCC 1.7270</strain>
    </source>
</reference>
<dbReference type="Gene3D" id="3.40.630.30">
    <property type="match status" value="1"/>
</dbReference>
<sequence>MNLQPILENEIVQLVPLQESDFEILFQVASDPLIWEQHPNKDRYKREVFQNFFEGAIQSEGAFRIIDKASGETIGSSRFYDYDEANKSVLIGYTFYGRNYWGSHYNPSVKKLMLEYAFQFVNTVYFHIGAENIRSQKAIERLGAVKVREISVAYHGEPEKLNFEYRIEKEHWT</sequence>
<evidence type="ECO:0000259" key="1">
    <source>
        <dbReference type="PROSITE" id="PS51186"/>
    </source>
</evidence>
<dbReference type="RefSeq" id="WP_023570860.1">
    <property type="nucleotide sequence ID" value="NZ_AVBI01000016.1"/>
</dbReference>
<evidence type="ECO:0000313" key="2">
    <source>
        <dbReference type="EMBL" id="TWI14549.1"/>
    </source>
</evidence>
<dbReference type="PANTHER" id="PTHR43610">
    <property type="entry name" value="BLL6696 PROTEIN"/>
    <property type="match status" value="1"/>
</dbReference>
<keyword evidence="2" id="KW-0808">Transferase</keyword>
<organism evidence="2 3">
    <name type="scientific">Flavobacterium cauense R2A-7</name>
    <dbReference type="NCBI Taxonomy" id="1341154"/>
    <lineage>
        <taxon>Bacteria</taxon>
        <taxon>Pseudomonadati</taxon>
        <taxon>Bacteroidota</taxon>
        <taxon>Flavobacteriia</taxon>
        <taxon>Flavobacteriales</taxon>
        <taxon>Flavobacteriaceae</taxon>
        <taxon>Flavobacterium</taxon>
    </lineage>
</organism>
<feature type="domain" description="N-acetyltransferase" evidence="1">
    <location>
        <begin position="12"/>
        <end position="170"/>
    </location>
</feature>